<proteinExistence type="predicted"/>
<feature type="transmembrane region" description="Helical" evidence="1">
    <location>
        <begin position="182"/>
        <end position="198"/>
    </location>
</feature>
<dbReference type="KEGG" id="doe:DENOEST_2926"/>
<evidence type="ECO:0000259" key="3">
    <source>
        <dbReference type="Pfam" id="PF04536"/>
    </source>
</evidence>
<reference evidence="4 5" key="1">
    <citation type="submission" date="2020-03" db="EMBL/GenBank/DDBJ databases">
        <authorList>
            <consortium name="Genoscope - CEA"/>
            <person name="William W."/>
        </authorList>
    </citation>
    <scope>NUCLEOTIDE SEQUENCE [LARGE SCALE GENOMIC DNA]</scope>
    <source>
        <strain evidence="5">DSM 16959</strain>
    </source>
</reference>
<gene>
    <name evidence="4" type="ORF">DENOEST_2926</name>
</gene>
<accession>A0A6S6Y0S8</accession>
<feature type="transmembrane region" description="Helical" evidence="1">
    <location>
        <begin position="229"/>
        <end position="251"/>
    </location>
</feature>
<feature type="chain" id="PRO_5028357109" description="TPM domain-containing protein" evidence="2">
    <location>
        <begin position="20"/>
        <end position="280"/>
    </location>
</feature>
<dbReference type="EMBL" id="LR778301">
    <property type="protein sequence ID" value="CAB1370085.1"/>
    <property type="molecule type" value="Genomic_DNA"/>
</dbReference>
<keyword evidence="1" id="KW-1133">Transmembrane helix</keyword>
<keyword evidence="5" id="KW-1185">Reference proteome</keyword>
<keyword evidence="2" id="KW-0732">Signal</keyword>
<dbReference type="RefSeq" id="WP_145770966.1">
    <property type="nucleotide sequence ID" value="NZ_LR778301.1"/>
</dbReference>
<evidence type="ECO:0000313" key="4">
    <source>
        <dbReference type="EMBL" id="CAB1370085.1"/>
    </source>
</evidence>
<organism evidence="4 5">
    <name type="scientific">Denitratisoma oestradiolicum</name>
    <dbReference type="NCBI Taxonomy" id="311182"/>
    <lineage>
        <taxon>Bacteria</taxon>
        <taxon>Pseudomonadati</taxon>
        <taxon>Pseudomonadota</taxon>
        <taxon>Betaproteobacteria</taxon>
        <taxon>Nitrosomonadales</taxon>
        <taxon>Sterolibacteriaceae</taxon>
        <taxon>Denitratisoma</taxon>
    </lineage>
</organism>
<sequence>MLSRLLAVGWLLFAPPCWGGDALVAVPPLQARVTDLTGTLTPPQRASLESALTAIEQAKGAQVGVLLLPSTQPETIEQFGIRLAESWKLGRKGVDDGVILIVAKEDRRVRLEVGYGLEGALNDATAKRIISEALVPRFKQGDYFGGIEVAVAAVGAVIEGEPLPAAQGGQEAVLDPNGMGENTFLVLLAVAAIGGALLRMVLGNLIGSSLVAGAGGVVGWLYSTSLVGVLIGAGAGLFLALFGLNIALGALSGRGGRGGGGGGFSGGGGGFGGGGASGNW</sequence>
<name>A0A6S6Y0S8_9PROT</name>
<dbReference type="Proteomes" id="UP000515733">
    <property type="component" value="Chromosome"/>
</dbReference>
<dbReference type="PANTHER" id="PTHR30373">
    <property type="entry name" value="UPF0603 PROTEIN YGCG"/>
    <property type="match status" value="1"/>
</dbReference>
<protein>
    <recommendedName>
        <fullName evidence="3">TPM domain-containing protein</fullName>
    </recommendedName>
</protein>
<evidence type="ECO:0000313" key="5">
    <source>
        <dbReference type="Proteomes" id="UP000515733"/>
    </source>
</evidence>
<dbReference type="OrthoDB" id="9810918at2"/>
<feature type="domain" description="TPM" evidence="3">
    <location>
        <begin position="33"/>
        <end position="156"/>
    </location>
</feature>
<dbReference type="Pfam" id="PF04536">
    <property type="entry name" value="TPM_phosphatase"/>
    <property type="match status" value="1"/>
</dbReference>
<evidence type="ECO:0000256" key="1">
    <source>
        <dbReference type="SAM" id="Phobius"/>
    </source>
</evidence>
<keyword evidence="1" id="KW-0472">Membrane</keyword>
<evidence type="ECO:0000256" key="2">
    <source>
        <dbReference type="SAM" id="SignalP"/>
    </source>
</evidence>
<keyword evidence="1" id="KW-0812">Transmembrane</keyword>
<feature type="signal peptide" evidence="2">
    <location>
        <begin position="1"/>
        <end position="19"/>
    </location>
</feature>
<dbReference type="Gene3D" id="3.10.310.50">
    <property type="match status" value="1"/>
</dbReference>
<dbReference type="PANTHER" id="PTHR30373:SF2">
    <property type="entry name" value="UPF0603 PROTEIN YGCG"/>
    <property type="match status" value="1"/>
</dbReference>
<dbReference type="InterPro" id="IPR007621">
    <property type="entry name" value="TPM_dom"/>
</dbReference>
<dbReference type="AlphaFoldDB" id="A0A6S6Y0S8"/>